<protein>
    <submittedName>
        <fullName evidence="2">Uncharacterized protein</fullName>
    </submittedName>
</protein>
<dbReference type="EMBL" id="AZIL01003818">
    <property type="protein sequence ID" value="EWM19902.1"/>
    <property type="molecule type" value="Genomic_DNA"/>
</dbReference>
<dbReference type="Proteomes" id="UP000019335">
    <property type="component" value="Unassembled WGS sequence"/>
</dbReference>
<evidence type="ECO:0000313" key="2">
    <source>
        <dbReference type="EMBL" id="EWM19902.1"/>
    </source>
</evidence>
<accession>W7SZI6</accession>
<feature type="region of interest" description="Disordered" evidence="1">
    <location>
        <begin position="74"/>
        <end position="94"/>
    </location>
</feature>
<evidence type="ECO:0000256" key="1">
    <source>
        <dbReference type="SAM" id="MobiDB-lite"/>
    </source>
</evidence>
<comment type="caution">
    <text evidence="2">The sequence shown here is derived from an EMBL/GenBank/DDBJ whole genome shotgun (WGS) entry which is preliminary data.</text>
</comment>
<gene>
    <name evidence="2" type="ORF">Naga_103277g1</name>
</gene>
<organism evidence="2 3">
    <name type="scientific">Nannochloropsis gaditana</name>
    <dbReference type="NCBI Taxonomy" id="72520"/>
    <lineage>
        <taxon>Eukaryota</taxon>
        <taxon>Sar</taxon>
        <taxon>Stramenopiles</taxon>
        <taxon>Ochrophyta</taxon>
        <taxon>Eustigmatophyceae</taxon>
        <taxon>Eustigmatales</taxon>
        <taxon>Monodopsidaceae</taxon>
        <taxon>Nannochloropsis</taxon>
    </lineage>
</organism>
<reference evidence="2 3" key="1">
    <citation type="journal article" date="2014" name="Mol. Plant">
        <title>Chromosome Scale Genome Assembly and Transcriptome Profiling of Nannochloropsis gaditana in Nitrogen Depletion.</title>
        <authorList>
            <person name="Corteggiani Carpinelli E."/>
            <person name="Telatin A."/>
            <person name="Vitulo N."/>
            <person name="Forcato C."/>
            <person name="D'Angelo M."/>
            <person name="Schiavon R."/>
            <person name="Vezzi A."/>
            <person name="Giacometti G.M."/>
            <person name="Morosinotto T."/>
            <person name="Valle G."/>
        </authorList>
    </citation>
    <scope>NUCLEOTIDE SEQUENCE [LARGE SCALE GENOMIC DNA]</scope>
    <source>
        <strain evidence="2 3">B-31</strain>
    </source>
</reference>
<name>W7SZI6_9STRA</name>
<evidence type="ECO:0000313" key="3">
    <source>
        <dbReference type="Proteomes" id="UP000019335"/>
    </source>
</evidence>
<sequence length="94" mass="10749">MLDRQGRLVQEPLCLQTLRFMAVLRKAYLEGRLAPFHCWLRREQARVKGIITFNIDSLEFLALDEDRHGRVMQLHGREGGGEGGGEGGERIFLL</sequence>
<dbReference type="AlphaFoldDB" id="W7SZI6"/>
<proteinExistence type="predicted"/>
<keyword evidence="3" id="KW-1185">Reference proteome</keyword>